<evidence type="ECO:0000256" key="1">
    <source>
        <dbReference type="ARBA" id="ARBA00004196"/>
    </source>
</evidence>
<comment type="subcellular location">
    <subcellularLocation>
        <location evidence="1">Cell envelope</location>
    </subcellularLocation>
    <subcellularLocation>
        <location evidence="2">Cell outer membrane</location>
    </subcellularLocation>
    <subcellularLocation>
        <location evidence="3">Secreted</location>
    </subcellularLocation>
</comment>
<dbReference type="EMBL" id="JAAGNZ010000004">
    <property type="protein sequence ID" value="NEU70290.1"/>
    <property type="molecule type" value="Genomic_DNA"/>
</dbReference>
<keyword evidence="5 9" id="KW-0732">Signal</keyword>
<evidence type="ECO:0008006" key="12">
    <source>
        <dbReference type="Google" id="ProtNLM"/>
    </source>
</evidence>
<dbReference type="Gene3D" id="2.60.40.10">
    <property type="entry name" value="Immunoglobulins"/>
    <property type="match status" value="1"/>
</dbReference>
<keyword evidence="7" id="KW-0998">Cell outer membrane</keyword>
<evidence type="ECO:0000256" key="6">
    <source>
        <dbReference type="ARBA" id="ARBA00023136"/>
    </source>
</evidence>
<dbReference type="GO" id="GO:0005509">
    <property type="term" value="F:calcium ion binding"/>
    <property type="evidence" value="ECO:0007669"/>
    <property type="project" value="InterPro"/>
</dbReference>
<dbReference type="InterPro" id="IPR013783">
    <property type="entry name" value="Ig-like_fold"/>
</dbReference>
<proteinExistence type="predicted"/>
<comment type="caution">
    <text evidence="10">The sequence shown here is derived from an EMBL/GenBank/DDBJ whole genome shotgun (WGS) entry which is preliminary data.</text>
</comment>
<evidence type="ECO:0000256" key="7">
    <source>
        <dbReference type="ARBA" id="ARBA00023237"/>
    </source>
</evidence>
<accession>A0A6M0IPI9</accession>
<sequence length="1759" mass="175406">MTRSLPSSIRFLVRALCLLGLLSGASLLAQAQSNATPAVRYVKPAATGNGSGSSWANASGNLQAMITASSSGQQVWVAAGTYKPGGNDNADRTISFAMKNGVSMYGGFAGNETALSARPAINLTTPSTTILSGDIGEVGYPDDNSFHVILNRLGVTSITVLDGFVITGGNANEPGPVQEPQNIGGGMCNVGQSSFANPSSGPPSSPQISNCLFTANSAVSGGAIYNGGISGASGSVLTNCVFRANTASNGGAIYNVGGSDSAIQPKLTDCLFQANSATISGGAIYNNGSSNRTSNPELTNCSFQDNSAASGGAIYNDGKSDGGNSSPTLTNCSFKSNRADSRGAASNDEYFDANNSGGAIVNYGDFNGNSSPLIRNCSFQSNSAVSGGGAIFNLTGRVRGGNMSSPKLTNCLFQSNIAPSGGAIYNFTRYEGEINLVLTNCTFRANTAANGGGVLYGFGYGNNSVSTSTLINCILVGNGGANTFYNNSTTISATYSLFDASVTGYSGSTGNRTATVSPFASASDPALFACSPAVNAGLNSATGLVGVTTDLAGNPRIFGDRVDMGAYEYQAAGGLTITVPIVSTATLGVAFSQTFTASGGTAGSPDRSYSYSLASGSLPAGLSLASNGTLSGTPTQLGSFSITVKATNATSCSGVSAAYVLRVVSATPIRYVRAGATGSGNSWADASGDLQSQINFTGAEQVWVAAGTYKPGPAGNTDRTISFSMKNGIPIYGGFAGNETSLSQRVLSNPLMTVLSGDIGTAGNSADNSYHVVNNPPGLTNSAVLDGFLITGGNANSNSPDDSGGGMINNGNGANNGCSPLIRNCLFVGNSAANGGGALYNAGFTNGNSSPSLINCAFQNNTAGQGGAIFNDGSVGGNSNPSLTNCSFQANSAGSGRAMSSVAFQGTSRPVLINCVVWGNGGASTFTNQQGALITTSYSLFESSVTGYNPGTGNLTTTTSPFASTTTTQLRCGSVAINAGDPATPATTVGSIDLAGNARFFNGGRIDMGAYEAQGNSFNVVITASPSLTITSGQSATLTASGGSGQPADAYAWSTGATSTSIVVSAAGLYSVTGTTTAGCSGTASVTLTVNPLACGAGLTGPIWTGCLSTDWNTAGNWASGAVPTATDDVVIPSAPANQPVLSTAATAKSVEVQSGASLSITAAGTLTINNAKSLDGNTVAFSNRGTVQNAGQLVLGNTAALGQIGFWNRGIANNAGGQISIDRSTASALLNSSGTFTNTGAITIGGTADVGSFGLRVDGGTVTNNPGGDITINRTAARGLINEANFVNASRLTIGNVALSAQDCIANNRAFTNTATGEIRADRAFGNGIWNTGGAFRNDGKIGIGTIAYTGAAGILVDGTSFVNSAGAEIQIDRVNRGLTNRGNFTNAGQIRMGNRVALGERGMRNGNGEGTAAAVFTNQAGGLIQIDQTASGQDGITNNGMATFTNAGTVAIGTLGSIGGNGISNAGTFSNSACATLTVAAPISNSNSFTNAGLFTVNTTRTHSSTGTLTNNGLLSYPQGNPFTNVVNNDVIAGPVSSCGNTINPALQLGGNSSQFSVGTTWYTDPALTQSAGTYDQGSNTFTATNLAPGSSTTLYVAATDKANGCTKTLSVSVTLNATVTASISPTNPTLTCASPTVSLTASGGSSYVWDDKSTNAVRTVSSSGTYSVTVVSANGCSSVASVSVGQDQTAPVASLVSSGSLTCSVTSVTLTASPNGLSYQFSNGASQIGNTNQATVSSAGMYSVTVLSANGCSSVA</sequence>
<dbReference type="RefSeq" id="WP_164043606.1">
    <property type="nucleotide sequence ID" value="NZ_JAAGNZ010000004.1"/>
</dbReference>
<reference evidence="10 11" key="1">
    <citation type="submission" date="2020-02" db="EMBL/GenBank/DDBJ databases">
        <title>Draft genome sequence of two Spirosoma agri KCTC 52727 and Spirosoma terrae KCTC 52035.</title>
        <authorList>
            <person name="Rojas J."/>
            <person name="Ambika Manirajan B."/>
            <person name="Ratering S."/>
            <person name="Suarez C."/>
            <person name="Schnell S."/>
        </authorList>
    </citation>
    <scope>NUCLEOTIDE SEQUENCE [LARGE SCALE GENOMIC DNA]</scope>
    <source>
        <strain evidence="10 11">KCTC 52727</strain>
    </source>
</reference>
<dbReference type="NCBIfam" id="NF041518">
    <property type="entry name" value="choice_anch_Q"/>
    <property type="match status" value="2"/>
</dbReference>
<evidence type="ECO:0000256" key="2">
    <source>
        <dbReference type="ARBA" id="ARBA00004442"/>
    </source>
</evidence>
<dbReference type="InterPro" id="IPR011050">
    <property type="entry name" value="Pectin_lyase_fold/virulence"/>
</dbReference>
<protein>
    <recommendedName>
        <fullName evidence="12">Ig-like domain-containing protein</fullName>
    </recommendedName>
</protein>
<dbReference type="Gene3D" id="2.160.20.10">
    <property type="entry name" value="Single-stranded right-handed beta-helix, Pectin lyase-like"/>
    <property type="match status" value="1"/>
</dbReference>
<dbReference type="Pfam" id="PF02415">
    <property type="entry name" value="Chlam_PMP"/>
    <property type="match status" value="4"/>
</dbReference>
<dbReference type="InterPro" id="IPR015919">
    <property type="entry name" value="Cadherin-like_sf"/>
</dbReference>
<name>A0A6M0IPI9_9BACT</name>
<dbReference type="Proteomes" id="UP000477386">
    <property type="component" value="Unassembled WGS sequence"/>
</dbReference>
<dbReference type="PANTHER" id="PTHR11319:SF35">
    <property type="entry name" value="OUTER MEMBRANE PROTEIN PMPC-RELATED"/>
    <property type="match status" value="1"/>
</dbReference>
<keyword evidence="4" id="KW-0964">Secreted</keyword>
<feature type="signal peptide" evidence="9">
    <location>
        <begin position="1"/>
        <end position="31"/>
    </location>
</feature>
<dbReference type="InterPro" id="IPR059226">
    <property type="entry name" value="Choice_anch_Q_dom"/>
</dbReference>
<feature type="region of interest" description="Disordered" evidence="8">
    <location>
        <begin position="314"/>
        <end position="333"/>
    </location>
</feature>
<dbReference type="PANTHER" id="PTHR11319">
    <property type="entry name" value="G PROTEIN-COUPLED RECEPTOR-RELATED"/>
    <property type="match status" value="1"/>
</dbReference>
<dbReference type="GO" id="GO:0005576">
    <property type="term" value="C:extracellular region"/>
    <property type="evidence" value="ECO:0007669"/>
    <property type="project" value="UniProtKB-SubCell"/>
</dbReference>
<evidence type="ECO:0000256" key="3">
    <source>
        <dbReference type="ARBA" id="ARBA00004613"/>
    </source>
</evidence>
<feature type="chain" id="PRO_5026761960" description="Ig-like domain-containing protein" evidence="9">
    <location>
        <begin position="32"/>
        <end position="1759"/>
    </location>
</feature>
<gene>
    <name evidence="10" type="ORF">GK091_25670</name>
</gene>
<keyword evidence="6" id="KW-0472">Membrane</keyword>
<feature type="compositionally biased region" description="Polar residues" evidence="8">
    <location>
        <begin position="322"/>
        <end position="333"/>
    </location>
</feature>
<evidence type="ECO:0000256" key="4">
    <source>
        <dbReference type="ARBA" id="ARBA00022525"/>
    </source>
</evidence>
<feature type="non-terminal residue" evidence="10">
    <location>
        <position position="1759"/>
    </location>
</feature>
<dbReference type="InterPro" id="IPR003368">
    <property type="entry name" value="POMP_repeat"/>
</dbReference>
<dbReference type="SUPFAM" id="SSF49313">
    <property type="entry name" value="Cadherin-like"/>
    <property type="match status" value="1"/>
</dbReference>
<evidence type="ECO:0000313" key="11">
    <source>
        <dbReference type="Proteomes" id="UP000477386"/>
    </source>
</evidence>
<dbReference type="InterPro" id="IPR006626">
    <property type="entry name" value="PbH1"/>
</dbReference>
<dbReference type="InterPro" id="IPR012334">
    <property type="entry name" value="Pectin_lyas_fold"/>
</dbReference>
<dbReference type="SUPFAM" id="SSF51126">
    <property type="entry name" value="Pectin lyase-like"/>
    <property type="match status" value="3"/>
</dbReference>
<evidence type="ECO:0000256" key="8">
    <source>
        <dbReference type="SAM" id="MobiDB-lite"/>
    </source>
</evidence>
<evidence type="ECO:0000256" key="9">
    <source>
        <dbReference type="SAM" id="SignalP"/>
    </source>
</evidence>
<dbReference type="GO" id="GO:0009279">
    <property type="term" value="C:cell outer membrane"/>
    <property type="evidence" value="ECO:0007669"/>
    <property type="project" value="UniProtKB-SubCell"/>
</dbReference>
<evidence type="ECO:0000256" key="5">
    <source>
        <dbReference type="ARBA" id="ARBA00022729"/>
    </source>
</evidence>
<dbReference type="SMART" id="SM00710">
    <property type="entry name" value="PbH1"/>
    <property type="match status" value="9"/>
</dbReference>
<keyword evidence="11" id="KW-1185">Reference proteome</keyword>
<organism evidence="10 11">
    <name type="scientific">Spirosoma agri</name>
    <dbReference type="NCBI Taxonomy" id="1987381"/>
    <lineage>
        <taxon>Bacteria</taxon>
        <taxon>Pseudomonadati</taxon>
        <taxon>Bacteroidota</taxon>
        <taxon>Cytophagia</taxon>
        <taxon>Cytophagales</taxon>
        <taxon>Cytophagaceae</taxon>
        <taxon>Spirosoma</taxon>
    </lineage>
</organism>
<evidence type="ECO:0000313" key="10">
    <source>
        <dbReference type="EMBL" id="NEU70290.1"/>
    </source>
</evidence>